<name>A0A6A6M377_HEVBR</name>
<feature type="compositionally biased region" description="Basic and acidic residues" evidence="6">
    <location>
        <begin position="1"/>
        <end position="10"/>
    </location>
</feature>
<comment type="subcellular location">
    <subcellularLocation>
        <location evidence="1">Membrane</location>
    </subcellularLocation>
</comment>
<sequence length="368" mass="39684">MVAKISKGEGEPIELEATQNPNGEGELIELKAIQDPRGTMDDIKHDVKETVNIIQGKTKIPEPKAFGGARDAKEAIHFLKGLKPWVRNELKRQNVKELNAALATAESLDDYSNDASKRKFGCPPSLDNRSTKWGKISSEGVNKSYPSFGGTKRKGWSFDTRVDKSTNLGKEQNDIDHGTTSPWGQISQRKASCPSGPAPVIPISTMAAVAPTVSQLSCFSSINRNLQLYRQSSPLSTRSKLWIAMSLEGARGTENSSSEIKTRLSYTADESKPYVEGPAEPHGLEEKGITDPGKAYGAAKIHDFCFGIPYGGLVLSGGLLGFVFSRNPTTLSTGVLFGGALLALSIFSLKIWRQGKSSVPFVLGQAGN</sequence>
<dbReference type="PANTHER" id="PTHR12668:SF48">
    <property type="entry name" value="PROTEIN FATTY ACID EXPORT 1, CHLOROPLASTIC"/>
    <property type="match status" value="1"/>
</dbReference>
<keyword evidence="5 7" id="KW-0472">Membrane</keyword>
<dbReference type="Pfam" id="PF03647">
    <property type="entry name" value="Tmemb_14"/>
    <property type="match status" value="1"/>
</dbReference>
<evidence type="ECO:0000256" key="5">
    <source>
        <dbReference type="ARBA" id="ARBA00023136"/>
    </source>
</evidence>
<dbReference type="EMBL" id="JAAGAX010000008">
    <property type="protein sequence ID" value="KAF2308150.1"/>
    <property type="molecule type" value="Genomic_DNA"/>
</dbReference>
<feature type="region of interest" description="Disordered" evidence="6">
    <location>
        <begin position="1"/>
        <end position="25"/>
    </location>
</feature>
<comment type="caution">
    <text evidence="8">The sequence shown here is derived from an EMBL/GenBank/DDBJ whole genome shotgun (WGS) entry which is preliminary data.</text>
</comment>
<evidence type="ECO:0000256" key="7">
    <source>
        <dbReference type="SAM" id="Phobius"/>
    </source>
</evidence>
<evidence type="ECO:0000256" key="2">
    <source>
        <dbReference type="ARBA" id="ARBA00007590"/>
    </source>
</evidence>
<organism evidence="8 9">
    <name type="scientific">Hevea brasiliensis</name>
    <name type="common">Para rubber tree</name>
    <name type="synonym">Siphonia brasiliensis</name>
    <dbReference type="NCBI Taxonomy" id="3981"/>
    <lineage>
        <taxon>Eukaryota</taxon>
        <taxon>Viridiplantae</taxon>
        <taxon>Streptophyta</taxon>
        <taxon>Embryophyta</taxon>
        <taxon>Tracheophyta</taxon>
        <taxon>Spermatophyta</taxon>
        <taxon>Magnoliopsida</taxon>
        <taxon>eudicotyledons</taxon>
        <taxon>Gunneridae</taxon>
        <taxon>Pentapetalae</taxon>
        <taxon>rosids</taxon>
        <taxon>fabids</taxon>
        <taxon>Malpighiales</taxon>
        <taxon>Euphorbiaceae</taxon>
        <taxon>Crotonoideae</taxon>
        <taxon>Micrandreae</taxon>
        <taxon>Hevea</taxon>
    </lineage>
</organism>
<proteinExistence type="inferred from homology"/>
<feature type="compositionally biased region" description="Polar residues" evidence="6">
    <location>
        <begin position="178"/>
        <end position="190"/>
    </location>
</feature>
<evidence type="ECO:0000313" key="8">
    <source>
        <dbReference type="EMBL" id="KAF2308150.1"/>
    </source>
</evidence>
<feature type="transmembrane region" description="Helical" evidence="7">
    <location>
        <begin position="330"/>
        <end position="349"/>
    </location>
</feature>
<reference evidence="8 9" key="1">
    <citation type="journal article" date="2020" name="Mol. Plant">
        <title>The Chromosome-Based Rubber Tree Genome Provides New Insights into Spurge Genome Evolution and Rubber Biosynthesis.</title>
        <authorList>
            <person name="Liu J."/>
            <person name="Shi C."/>
            <person name="Shi C.C."/>
            <person name="Li W."/>
            <person name="Zhang Q.J."/>
            <person name="Zhang Y."/>
            <person name="Li K."/>
            <person name="Lu H.F."/>
            <person name="Shi C."/>
            <person name="Zhu S.T."/>
            <person name="Xiao Z.Y."/>
            <person name="Nan H."/>
            <person name="Yue Y."/>
            <person name="Zhu X.G."/>
            <person name="Wu Y."/>
            <person name="Hong X.N."/>
            <person name="Fan G.Y."/>
            <person name="Tong Y."/>
            <person name="Zhang D."/>
            <person name="Mao C.L."/>
            <person name="Liu Y.L."/>
            <person name="Hao S.J."/>
            <person name="Liu W.Q."/>
            <person name="Lv M.Q."/>
            <person name="Zhang H.B."/>
            <person name="Liu Y."/>
            <person name="Hu-Tang G.R."/>
            <person name="Wang J.P."/>
            <person name="Wang J.H."/>
            <person name="Sun Y.H."/>
            <person name="Ni S.B."/>
            <person name="Chen W.B."/>
            <person name="Zhang X.C."/>
            <person name="Jiao Y.N."/>
            <person name="Eichler E.E."/>
            <person name="Li G.H."/>
            <person name="Liu X."/>
            <person name="Gao L.Z."/>
        </authorList>
    </citation>
    <scope>NUCLEOTIDE SEQUENCE [LARGE SCALE GENOMIC DNA]</scope>
    <source>
        <strain evidence="9">cv. GT1</strain>
        <tissue evidence="8">Leaf</tissue>
    </source>
</reference>
<dbReference type="GO" id="GO:0015245">
    <property type="term" value="F:fatty acid transmembrane transporter activity"/>
    <property type="evidence" value="ECO:0007669"/>
    <property type="project" value="TreeGrafter"/>
</dbReference>
<accession>A0A6A6M377</accession>
<keyword evidence="3 7" id="KW-0812">Transmembrane</keyword>
<dbReference type="PANTHER" id="PTHR12668">
    <property type="entry name" value="TRANSMEMBRANE PROTEIN 14, 15"/>
    <property type="match status" value="1"/>
</dbReference>
<dbReference type="InterPro" id="IPR005349">
    <property type="entry name" value="TMEM14"/>
</dbReference>
<evidence type="ECO:0000256" key="3">
    <source>
        <dbReference type="ARBA" id="ARBA00022692"/>
    </source>
</evidence>
<dbReference type="Gene3D" id="1.10.10.1740">
    <property type="entry name" value="Transmembrane protein 14-like"/>
    <property type="match status" value="1"/>
</dbReference>
<dbReference type="AlphaFoldDB" id="A0A6A6M377"/>
<keyword evidence="4 7" id="KW-1133">Transmembrane helix</keyword>
<comment type="similarity">
    <text evidence="2">Belongs to the TMEM14 family.</text>
</comment>
<feature type="transmembrane region" description="Helical" evidence="7">
    <location>
        <begin position="304"/>
        <end position="324"/>
    </location>
</feature>
<evidence type="ECO:0000256" key="1">
    <source>
        <dbReference type="ARBA" id="ARBA00004370"/>
    </source>
</evidence>
<protein>
    <submittedName>
        <fullName evidence="8">Uncharacterized protein</fullName>
    </submittedName>
</protein>
<evidence type="ECO:0000313" key="9">
    <source>
        <dbReference type="Proteomes" id="UP000467840"/>
    </source>
</evidence>
<feature type="region of interest" description="Disordered" evidence="6">
    <location>
        <begin position="168"/>
        <end position="195"/>
    </location>
</feature>
<dbReference type="GO" id="GO:0009706">
    <property type="term" value="C:chloroplast inner membrane"/>
    <property type="evidence" value="ECO:0007669"/>
    <property type="project" value="TreeGrafter"/>
</dbReference>
<evidence type="ECO:0000256" key="4">
    <source>
        <dbReference type="ARBA" id="ARBA00022989"/>
    </source>
</evidence>
<evidence type="ECO:0000256" key="6">
    <source>
        <dbReference type="SAM" id="MobiDB-lite"/>
    </source>
</evidence>
<dbReference type="InterPro" id="IPR044890">
    <property type="entry name" value="TMEM14_sf"/>
</dbReference>
<keyword evidence="9" id="KW-1185">Reference proteome</keyword>
<dbReference type="Proteomes" id="UP000467840">
    <property type="component" value="Chromosome 9"/>
</dbReference>
<gene>
    <name evidence="8" type="ORF">GH714_035868</name>
</gene>